<evidence type="ECO:0000256" key="1">
    <source>
        <dbReference type="ARBA" id="ARBA00004608"/>
    </source>
</evidence>
<dbReference type="AlphaFoldDB" id="A0A7R9NVP8"/>
<evidence type="ECO:0000256" key="4">
    <source>
        <dbReference type="ARBA" id="ARBA00022753"/>
    </source>
</evidence>
<name>A0A7R9NVP8_9NEOP</name>
<dbReference type="Pfam" id="PF03357">
    <property type="entry name" value="Snf7"/>
    <property type="match status" value="1"/>
</dbReference>
<organism evidence="8">
    <name type="scientific">Timema tahoe</name>
    <dbReference type="NCBI Taxonomy" id="61484"/>
    <lineage>
        <taxon>Eukaryota</taxon>
        <taxon>Metazoa</taxon>
        <taxon>Ecdysozoa</taxon>
        <taxon>Arthropoda</taxon>
        <taxon>Hexapoda</taxon>
        <taxon>Insecta</taxon>
        <taxon>Pterygota</taxon>
        <taxon>Neoptera</taxon>
        <taxon>Polyneoptera</taxon>
        <taxon>Phasmatodea</taxon>
        <taxon>Timematodea</taxon>
        <taxon>Timematoidea</taxon>
        <taxon>Timematidae</taxon>
        <taxon>Timema</taxon>
    </lineage>
</organism>
<dbReference type="GO" id="GO:0032511">
    <property type="term" value="P:late endosome to vacuole transport via multivesicular body sorting pathway"/>
    <property type="evidence" value="ECO:0007669"/>
    <property type="project" value="TreeGrafter"/>
</dbReference>
<evidence type="ECO:0000256" key="5">
    <source>
        <dbReference type="ARBA" id="ARBA00022927"/>
    </source>
</evidence>
<evidence type="ECO:0000256" key="6">
    <source>
        <dbReference type="ARBA" id="ARBA00023136"/>
    </source>
</evidence>
<feature type="compositionally biased region" description="Polar residues" evidence="7">
    <location>
        <begin position="222"/>
        <end position="237"/>
    </location>
</feature>
<evidence type="ECO:0000313" key="8">
    <source>
        <dbReference type="EMBL" id="CAD7457993.1"/>
    </source>
</evidence>
<comment type="similarity">
    <text evidence="2">Belongs to the SNF7 family.</text>
</comment>
<dbReference type="Gene3D" id="1.10.287.1060">
    <property type="entry name" value="ESAT-6-like"/>
    <property type="match status" value="1"/>
</dbReference>
<dbReference type="GO" id="GO:0006900">
    <property type="term" value="P:vesicle budding from membrane"/>
    <property type="evidence" value="ECO:0007669"/>
    <property type="project" value="TreeGrafter"/>
</dbReference>
<comment type="subcellular location">
    <subcellularLocation>
        <location evidence="1">Endosome membrane</location>
    </subcellularLocation>
</comment>
<keyword evidence="5" id="KW-0653">Protein transport</keyword>
<dbReference type="GO" id="GO:0015031">
    <property type="term" value="P:protein transport"/>
    <property type="evidence" value="ECO:0007669"/>
    <property type="project" value="UniProtKB-KW"/>
</dbReference>
<evidence type="ECO:0000256" key="2">
    <source>
        <dbReference type="ARBA" id="ARBA00006190"/>
    </source>
</evidence>
<feature type="region of interest" description="Disordered" evidence="7">
    <location>
        <begin position="203"/>
        <end position="243"/>
    </location>
</feature>
<proteinExistence type="inferred from homology"/>
<dbReference type="PANTHER" id="PTHR22761">
    <property type="entry name" value="CHARGED MULTIVESICULAR BODY PROTEIN"/>
    <property type="match status" value="1"/>
</dbReference>
<accession>A0A7R9NVP8</accession>
<dbReference type="GO" id="GO:0005771">
    <property type="term" value="C:multivesicular body"/>
    <property type="evidence" value="ECO:0007669"/>
    <property type="project" value="TreeGrafter"/>
</dbReference>
<dbReference type="InterPro" id="IPR005024">
    <property type="entry name" value="Snf7_fam"/>
</dbReference>
<reference evidence="8" key="1">
    <citation type="submission" date="2020-11" db="EMBL/GenBank/DDBJ databases">
        <authorList>
            <person name="Tran Van P."/>
        </authorList>
    </citation>
    <scope>NUCLEOTIDE SEQUENCE</scope>
</reference>
<keyword evidence="6" id="KW-0472">Membrane</keyword>
<dbReference type="EMBL" id="OE002020">
    <property type="protein sequence ID" value="CAD7457993.1"/>
    <property type="molecule type" value="Genomic_DNA"/>
</dbReference>
<protein>
    <recommendedName>
        <fullName evidence="9">Charged multivesicular body protein 6</fullName>
    </recommendedName>
</protein>
<sequence length="260" mass="30320">MGAWFGKSKKQPSRVTEYDKSILQLKQQRDKLKLYQRRIEQSLEKDKELARKLLRDGKKDRAKLLLRKKRFQEQQLEKTDTQLDNMERLVHDLEFSQVEMQVLDGLKSGNEALKKIHDVLSVDEVERILEETREGVDKQRVNLWNAFTLTDMSAEHRRPSRAGRQFATQPYVCYEIDELLSGALTEEDEEAVEVELDQLIQSTVTLPEVPREEPEGEESEDVTPSQDKSEYNSSSTRAYLARRRGLVRERRTEKVALEAA</sequence>
<keyword evidence="3" id="KW-0813">Transport</keyword>
<gene>
    <name evidence="8" type="ORF">TTEB3V08_LOCUS5982</name>
</gene>
<dbReference type="PANTHER" id="PTHR22761:SF5">
    <property type="entry name" value="CHARGED MULTIVESICULAR BODY PROTEIN 6"/>
    <property type="match status" value="1"/>
</dbReference>
<evidence type="ECO:0008006" key="9">
    <source>
        <dbReference type="Google" id="ProtNLM"/>
    </source>
</evidence>
<evidence type="ECO:0000256" key="3">
    <source>
        <dbReference type="ARBA" id="ARBA00022448"/>
    </source>
</evidence>
<keyword evidence="4" id="KW-0967">Endosome</keyword>
<evidence type="ECO:0000256" key="7">
    <source>
        <dbReference type="SAM" id="MobiDB-lite"/>
    </source>
</evidence>
<dbReference type="GO" id="GO:0000815">
    <property type="term" value="C:ESCRT III complex"/>
    <property type="evidence" value="ECO:0007669"/>
    <property type="project" value="TreeGrafter"/>
</dbReference>